<dbReference type="AlphaFoldDB" id="A0A915C035"/>
<name>A0A915C035_PARUN</name>
<evidence type="ECO:0000313" key="3">
    <source>
        <dbReference type="WBParaSite" id="PgR070_g013_t04"/>
    </source>
</evidence>
<feature type="compositionally biased region" description="Basic and acidic residues" evidence="1">
    <location>
        <begin position="138"/>
        <end position="149"/>
    </location>
</feature>
<feature type="compositionally biased region" description="Polar residues" evidence="1">
    <location>
        <begin position="154"/>
        <end position="163"/>
    </location>
</feature>
<protein>
    <submittedName>
        <fullName evidence="3">Uncharacterized protein</fullName>
    </submittedName>
</protein>
<keyword evidence="2" id="KW-1185">Reference proteome</keyword>
<reference evidence="3" key="1">
    <citation type="submission" date="2022-11" db="UniProtKB">
        <authorList>
            <consortium name="WormBaseParasite"/>
        </authorList>
    </citation>
    <scope>IDENTIFICATION</scope>
</reference>
<evidence type="ECO:0000256" key="1">
    <source>
        <dbReference type="SAM" id="MobiDB-lite"/>
    </source>
</evidence>
<sequence>MEKQFDILGIQMARKIAASNHITCSSRKLDQVAYVFETVIRTALIDADSNRKHEKGLSWLTPVEYVGSFINESFRVAKCAVPLLKQTAVNFRESWRNPNAFVDAKHNLLYFAPFLTPCIPVNRETQRRRPNWHDLETKKTHRLTDEEHKKKTINIDNISGSSASDDEREDTMQAE</sequence>
<proteinExistence type="predicted"/>
<feature type="region of interest" description="Disordered" evidence="1">
    <location>
        <begin position="138"/>
        <end position="175"/>
    </location>
</feature>
<dbReference type="Proteomes" id="UP000887569">
    <property type="component" value="Unplaced"/>
</dbReference>
<evidence type="ECO:0000313" key="2">
    <source>
        <dbReference type="Proteomes" id="UP000887569"/>
    </source>
</evidence>
<dbReference type="WBParaSite" id="PgR070_g013_t04">
    <property type="protein sequence ID" value="PgR070_g013_t04"/>
    <property type="gene ID" value="PgR070_g013"/>
</dbReference>
<organism evidence="2 3">
    <name type="scientific">Parascaris univalens</name>
    <name type="common">Nematode worm</name>
    <dbReference type="NCBI Taxonomy" id="6257"/>
    <lineage>
        <taxon>Eukaryota</taxon>
        <taxon>Metazoa</taxon>
        <taxon>Ecdysozoa</taxon>
        <taxon>Nematoda</taxon>
        <taxon>Chromadorea</taxon>
        <taxon>Rhabditida</taxon>
        <taxon>Spirurina</taxon>
        <taxon>Ascaridomorpha</taxon>
        <taxon>Ascaridoidea</taxon>
        <taxon>Ascarididae</taxon>
        <taxon>Parascaris</taxon>
    </lineage>
</organism>
<accession>A0A915C035</accession>